<dbReference type="Proteomes" id="UP000008810">
    <property type="component" value="Chromosome 5"/>
</dbReference>
<protein>
    <submittedName>
        <fullName evidence="6 7">Uncharacterized protein</fullName>
    </submittedName>
</protein>
<dbReference type="InParanoid" id="I1IWS8"/>
<gene>
    <name evidence="6" type="ORF">BRADI_5g06277v3</name>
</gene>
<dbReference type="HOGENOM" id="CLU_137621_0_0_1"/>
<dbReference type="EnsemblPlants" id="KQJ82122">
    <property type="protein sequence ID" value="KQJ82122"/>
    <property type="gene ID" value="BRADI_5g06277v3"/>
</dbReference>
<reference evidence="6 7" key="1">
    <citation type="journal article" date="2010" name="Nature">
        <title>Genome sequencing and analysis of the model grass Brachypodium distachyon.</title>
        <authorList>
            <consortium name="International Brachypodium Initiative"/>
        </authorList>
    </citation>
    <scope>NUCLEOTIDE SEQUENCE [LARGE SCALE GENOMIC DNA]</scope>
    <source>
        <strain evidence="6 7">Bd21</strain>
    </source>
</reference>
<feature type="signal peptide" evidence="5">
    <location>
        <begin position="1"/>
        <end position="20"/>
    </location>
</feature>
<keyword evidence="2" id="KW-0372">Hormone</keyword>
<evidence type="ECO:0000256" key="1">
    <source>
        <dbReference type="ARBA" id="ARBA00009178"/>
    </source>
</evidence>
<evidence type="ECO:0000256" key="4">
    <source>
        <dbReference type="ARBA" id="ARBA00023157"/>
    </source>
</evidence>
<dbReference type="OrthoDB" id="696443at2759"/>
<reference evidence="7" key="3">
    <citation type="submission" date="2018-08" db="UniProtKB">
        <authorList>
            <consortium name="EnsemblPlants"/>
        </authorList>
    </citation>
    <scope>IDENTIFICATION</scope>
    <source>
        <strain evidence="7">cv. Bd21</strain>
    </source>
</reference>
<dbReference type="GO" id="GO:0005179">
    <property type="term" value="F:hormone activity"/>
    <property type="evidence" value="ECO:0007669"/>
    <property type="project" value="UniProtKB-KW"/>
</dbReference>
<proteinExistence type="inferred from homology"/>
<dbReference type="Pfam" id="PF05498">
    <property type="entry name" value="RALF"/>
    <property type="match status" value="1"/>
</dbReference>
<evidence type="ECO:0000313" key="7">
    <source>
        <dbReference type="EnsemblPlants" id="KQJ82122"/>
    </source>
</evidence>
<dbReference type="FunCoup" id="I1IWS8">
    <property type="interactions" value="817"/>
</dbReference>
<reference evidence="6" key="2">
    <citation type="submission" date="2017-06" db="EMBL/GenBank/DDBJ databases">
        <title>WGS assembly of Brachypodium distachyon.</title>
        <authorList>
            <consortium name="The International Brachypodium Initiative"/>
            <person name="Lucas S."/>
            <person name="Harmon-Smith M."/>
            <person name="Lail K."/>
            <person name="Tice H."/>
            <person name="Grimwood J."/>
            <person name="Bruce D."/>
            <person name="Barry K."/>
            <person name="Shu S."/>
            <person name="Lindquist E."/>
            <person name="Wang M."/>
            <person name="Pitluck S."/>
            <person name="Vogel J.P."/>
            <person name="Garvin D.F."/>
            <person name="Mockler T.C."/>
            <person name="Schmutz J."/>
            <person name="Rokhsar D."/>
            <person name="Bevan M.W."/>
        </authorList>
    </citation>
    <scope>NUCLEOTIDE SEQUENCE</scope>
    <source>
        <strain evidence="6">Bd21</strain>
    </source>
</reference>
<dbReference type="PANTHER" id="PTHR34998:SF9">
    <property type="entry name" value="OS04G0357400 PROTEIN"/>
    <property type="match status" value="1"/>
</dbReference>
<evidence type="ECO:0000313" key="8">
    <source>
        <dbReference type="Proteomes" id="UP000008810"/>
    </source>
</evidence>
<name>I1IWS8_BRADI</name>
<sequence>MATKQYASLVILLGVALALAEPASGDMKVSFASAGTGYSIDAAVRQLMSPPPSTKLEDGVAPELSVDLEVHRRVLAGKISPGALQPSRPACIQSCPAAGRPYTGRGCKDVYRCPR</sequence>
<dbReference type="eggNOG" id="ENOG502R3JF">
    <property type="taxonomic scope" value="Eukaryota"/>
</dbReference>
<keyword evidence="3 5" id="KW-0732">Signal</keyword>
<keyword evidence="8" id="KW-1185">Reference proteome</keyword>
<dbReference type="EMBL" id="CM000884">
    <property type="protein sequence ID" value="KQJ82122.1"/>
    <property type="molecule type" value="Genomic_DNA"/>
</dbReference>
<accession>I1IWS8</accession>
<evidence type="ECO:0000256" key="3">
    <source>
        <dbReference type="ARBA" id="ARBA00022729"/>
    </source>
</evidence>
<dbReference type="Gramene" id="KQJ82122">
    <property type="protein sequence ID" value="KQJ82122"/>
    <property type="gene ID" value="BRADI_5g06277v3"/>
</dbReference>
<dbReference type="OMA" id="MDRRACP"/>
<keyword evidence="4" id="KW-1015">Disulfide bond</keyword>
<dbReference type="AlphaFoldDB" id="I1IWS8"/>
<dbReference type="PANTHER" id="PTHR34998">
    <property type="entry name" value="OS04G0357400 PROTEIN-RELATED"/>
    <property type="match status" value="1"/>
</dbReference>
<organism evidence="7">
    <name type="scientific">Brachypodium distachyon</name>
    <name type="common">Purple false brome</name>
    <name type="synonym">Trachynia distachya</name>
    <dbReference type="NCBI Taxonomy" id="15368"/>
    <lineage>
        <taxon>Eukaryota</taxon>
        <taxon>Viridiplantae</taxon>
        <taxon>Streptophyta</taxon>
        <taxon>Embryophyta</taxon>
        <taxon>Tracheophyta</taxon>
        <taxon>Spermatophyta</taxon>
        <taxon>Magnoliopsida</taxon>
        <taxon>Liliopsida</taxon>
        <taxon>Poales</taxon>
        <taxon>Poaceae</taxon>
        <taxon>BOP clade</taxon>
        <taxon>Pooideae</taxon>
        <taxon>Stipodae</taxon>
        <taxon>Brachypodieae</taxon>
        <taxon>Brachypodium</taxon>
    </lineage>
</organism>
<evidence type="ECO:0000313" key="6">
    <source>
        <dbReference type="EMBL" id="KQJ82122.1"/>
    </source>
</evidence>
<evidence type="ECO:0000256" key="2">
    <source>
        <dbReference type="ARBA" id="ARBA00022702"/>
    </source>
</evidence>
<evidence type="ECO:0000256" key="5">
    <source>
        <dbReference type="SAM" id="SignalP"/>
    </source>
</evidence>
<comment type="similarity">
    <text evidence="1">Belongs to the plant rapid alkalinization factor (RALF) family.</text>
</comment>
<feature type="chain" id="PRO_5014095604" evidence="5">
    <location>
        <begin position="21"/>
        <end position="115"/>
    </location>
</feature>
<dbReference type="InterPro" id="IPR008801">
    <property type="entry name" value="RALF"/>
</dbReference>